<dbReference type="AlphaFoldDB" id="A0A2N5N4P7"/>
<sequence length="217" mass="23419">MKERLLGPEEMERYIEELFPPDPDLRRVLEGIRERGMPEISVPTGYGRLLTLLVAMSGASQVLEIGALGGYSGICLARGLAPDGRLTSLELLPEYAELAAAHLEAAGFGGRTEYRVGDAGDSLEALKAEGRRFGFFFIDADKGGYPRYLDAAIELAEPGAVIVADNTLLRGRVADPARTGPSVLAMREFNRRLAEDPRLAGTLLPAYDGLAVMRVKG</sequence>
<dbReference type="GO" id="GO:0032259">
    <property type="term" value="P:methylation"/>
    <property type="evidence" value="ECO:0007669"/>
    <property type="project" value="UniProtKB-KW"/>
</dbReference>
<keyword evidence="2 4" id="KW-0808">Transferase</keyword>
<dbReference type="GO" id="GO:0008757">
    <property type="term" value="F:S-adenosylmethionine-dependent methyltransferase activity"/>
    <property type="evidence" value="ECO:0007669"/>
    <property type="project" value="TreeGrafter"/>
</dbReference>
<proteinExistence type="predicted"/>
<keyword evidence="1 4" id="KW-0489">Methyltransferase</keyword>
<dbReference type="EMBL" id="NFEZ01000004">
    <property type="protein sequence ID" value="PLT45317.1"/>
    <property type="molecule type" value="Genomic_DNA"/>
</dbReference>
<keyword evidence="5" id="KW-1185">Reference proteome</keyword>
<dbReference type="PROSITE" id="PS51682">
    <property type="entry name" value="SAM_OMT_I"/>
    <property type="match status" value="1"/>
</dbReference>
<accession>A0A2N5N4P7</accession>
<dbReference type="InterPro" id="IPR050362">
    <property type="entry name" value="Cation-dep_OMT"/>
</dbReference>
<dbReference type="RefSeq" id="WP_101808931.1">
    <property type="nucleotide sequence ID" value="NZ_NFEZ01000004.1"/>
</dbReference>
<evidence type="ECO:0000256" key="1">
    <source>
        <dbReference type="ARBA" id="ARBA00022603"/>
    </source>
</evidence>
<dbReference type="InterPro" id="IPR029063">
    <property type="entry name" value="SAM-dependent_MTases_sf"/>
</dbReference>
<protein>
    <submittedName>
        <fullName evidence="4">O-methyltransferase</fullName>
    </submittedName>
</protein>
<evidence type="ECO:0000313" key="5">
    <source>
        <dbReference type="Proteomes" id="UP000234789"/>
    </source>
</evidence>
<dbReference type="PANTHER" id="PTHR10509">
    <property type="entry name" value="O-METHYLTRANSFERASE-RELATED"/>
    <property type="match status" value="1"/>
</dbReference>
<gene>
    <name evidence="4" type="ORF">B8V81_3748</name>
</gene>
<evidence type="ECO:0000256" key="3">
    <source>
        <dbReference type="ARBA" id="ARBA00022691"/>
    </source>
</evidence>
<reference evidence="4 5" key="1">
    <citation type="submission" date="2017-05" db="EMBL/GenBank/DDBJ databases">
        <title>Functional genome analysis of Paenibacillus pasadenensis strain R16: insights on endophytic life style and antifungal activity.</title>
        <authorList>
            <person name="Passera A."/>
            <person name="Marcolungo L."/>
            <person name="Casati P."/>
            <person name="Brasca M."/>
            <person name="Quaglino F."/>
            <person name="Delledonne M."/>
        </authorList>
    </citation>
    <scope>NUCLEOTIDE SEQUENCE [LARGE SCALE GENOMIC DNA]</scope>
    <source>
        <strain evidence="4 5">R16</strain>
    </source>
</reference>
<dbReference type="PANTHER" id="PTHR10509:SF14">
    <property type="entry name" value="CAFFEOYL-COA O-METHYLTRANSFERASE 3-RELATED"/>
    <property type="match status" value="1"/>
</dbReference>
<keyword evidence="3" id="KW-0949">S-adenosyl-L-methionine</keyword>
<dbReference type="SUPFAM" id="SSF53335">
    <property type="entry name" value="S-adenosyl-L-methionine-dependent methyltransferases"/>
    <property type="match status" value="1"/>
</dbReference>
<evidence type="ECO:0000313" key="4">
    <source>
        <dbReference type="EMBL" id="PLT45317.1"/>
    </source>
</evidence>
<dbReference type="Pfam" id="PF01596">
    <property type="entry name" value="Methyltransf_3"/>
    <property type="match status" value="1"/>
</dbReference>
<name>A0A2N5N4P7_9BACL</name>
<dbReference type="InterPro" id="IPR002935">
    <property type="entry name" value="SAM_O-MeTrfase"/>
</dbReference>
<evidence type="ECO:0000256" key="2">
    <source>
        <dbReference type="ARBA" id="ARBA00022679"/>
    </source>
</evidence>
<dbReference type="Proteomes" id="UP000234789">
    <property type="component" value="Unassembled WGS sequence"/>
</dbReference>
<dbReference type="GO" id="GO:0008171">
    <property type="term" value="F:O-methyltransferase activity"/>
    <property type="evidence" value="ECO:0007669"/>
    <property type="project" value="InterPro"/>
</dbReference>
<organism evidence="4 5">
    <name type="scientific">Paenibacillus pasadenensis</name>
    <dbReference type="NCBI Taxonomy" id="217090"/>
    <lineage>
        <taxon>Bacteria</taxon>
        <taxon>Bacillati</taxon>
        <taxon>Bacillota</taxon>
        <taxon>Bacilli</taxon>
        <taxon>Bacillales</taxon>
        <taxon>Paenibacillaceae</taxon>
        <taxon>Paenibacillus</taxon>
    </lineage>
</organism>
<dbReference type="Gene3D" id="3.40.50.150">
    <property type="entry name" value="Vaccinia Virus protein VP39"/>
    <property type="match status" value="1"/>
</dbReference>
<comment type="caution">
    <text evidence="4">The sequence shown here is derived from an EMBL/GenBank/DDBJ whole genome shotgun (WGS) entry which is preliminary data.</text>
</comment>